<dbReference type="Gene3D" id="3.40.50.140">
    <property type="match status" value="1"/>
</dbReference>
<organism evidence="1 2">
    <name type="scientific">Prevotella micans F0438</name>
    <dbReference type="NCBI Taxonomy" id="883158"/>
    <lineage>
        <taxon>Bacteria</taxon>
        <taxon>Pseudomonadati</taxon>
        <taxon>Bacteroidota</taxon>
        <taxon>Bacteroidia</taxon>
        <taxon>Bacteroidales</taxon>
        <taxon>Prevotellaceae</taxon>
        <taxon>Prevotella</taxon>
    </lineage>
</organism>
<dbReference type="SUPFAM" id="SSF56712">
    <property type="entry name" value="Prokaryotic type I DNA topoisomerase"/>
    <property type="match status" value="1"/>
</dbReference>
<keyword evidence="2" id="KW-1185">Reference proteome</keyword>
<dbReference type="Proteomes" id="UP000016023">
    <property type="component" value="Unassembled WGS sequence"/>
</dbReference>
<comment type="caution">
    <text evidence="1">The sequence shown here is derived from an EMBL/GenBank/DDBJ whole genome shotgun (WGS) entry which is preliminary data.</text>
</comment>
<evidence type="ECO:0000313" key="2">
    <source>
        <dbReference type="Proteomes" id="UP000016023"/>
    </source>
</evidence>
<proteinExistence type="predicted"/>
<accession>H1Q2C1</accession>
<evidence type="ECO:0008006" key="3">
    <source>
        <dbReference type="Google" id="ProtNLM"/>
    </source>
</evidence>
<name>H1Q2C1_9BACT</name>
<protein>
    <recommendedName>
        <fullName evidence="3">Toprim domain-containing protein</fullName>
    </recommendedName>
</protein>
<gene>
    <name evidence="1" type="ORF">HMPREF9140_01059</name>
</gene>
<dbReference type="EMBL" id="AGWK01000029">
    <property type="protein sequence ID" value="EHO71191.1"/>
    <property type="molecule type" value="Genomic_DNA"/>
</dbReference>
<dbReference type="STRING" id="883158.HMPREF9140_01059"/>
<dbReference type="InterPro" id="IPR023405">
    <property type="entry name" value="Topo_IA_core_domain"/>
</dbReference>
<dbReference type="HOGENOM" id="CLU_209672_1_1_10"/>
<sequence>MKLIIAEKPSVTHDIAAIVGVDNRKEGYLEGGGYAVT</sequence>
<dbReference type="AlphaFoldDB" id="H1Q2C1"/>
<dbReference type="PATRIC" id="fig|883158.3.peg.1066"/>
<reference evidence="1 2" key="1">
    <citation type="submission" date="2011-12" db="EMBL/GenBank/DDBJ databases">
        <title>The Genome Sequence of Prevotella micans F0438.</title>
        <authorList>
            <consortium name="The Broad Institute Genome Sequencing Platform"/>
            <person name="Earl A."/>
            <person name="Ward D."/>
            <person name="Feldgarden M."/>
            <person name="Gevers D."/>
            <person name="Izard J."/>
            <person name="Baranova O.V."/>
            <person name="Blanton J.M."/>
            <person name="Wade W.G."/>
            <person name="Dewhirst F.E."/>
            <person name="Young S.K."/>
            <person name="Zeng Q."/>
            <person name="Gargeya S."/>
            <person name="Fitzgerald M."/>
            <person name="Haas B."/>
            <person name="Abouelleil A."/>
            <person name="Alvarado L."/>
            <person name="Arachchi H.M."/>
            <person name="Berlin A."/>
            <person name="Chapman S.B."/>
            <person name="Gearin G."/>
            <person name="Goldberg J."/>
            <person name="Griggs A."/>
            <person name="Gujja S."/>
            <person name="Hansen M."/>
            <person name="Heiman D."/>
            <person name="Howarth C."/>
            <person name="Larimer J."/>
            <person name="Lui A."/>
            <person name="MacDonald P.J.P."/>
            <person name="McCowen C."/>
            <person name="Montmayeur A."/>
            <person name="Murphy C."/>
            <person name="Neiman D."/>
            <person name="Pearson M."/>
            <person name="Priest M."/>
            <person name="Roberts A."/>
            <person name="Saif S."/>
            <person name="Shea T."/>
            <person name="Sisk P."/>
            <person name="Stolte C."/>
            <person name="Sykes S."/>
            <person name="Wortman J."/>
            <person name="Nusbaum C."/>
            <person name="Birren B."/>
        </authorList>
    </citation>
    <scope>NUCLEOTIDE SEQUENCE [LARGE SCALE GENOMIC DNA]</scope>
    <source>
        <strain evidence="1 2">F0438</strain>
    </source>
</reference>
<evidence type="ECO:0000313" key="1">
    <source>
        <dbReference type="EMBL" id="EHO71191.1"/>
    </source>
</evidence>
<dbReference type="RefSeq" id="WP_006952308.1">
    <property type="nucleotide sequence ID" value="NZ_JH594522.1"/>
</dbReference>